<keyword evidence="7 8" id="KW-0472">Membrane</keyword>
<dbReference type="InterPro" id="IPR008166">
    <property type="entry name" value="Glyco_transf_92"/>
</dbReference>
<evidence type="ECO:0000313" key="9">
    <source>
        <dbReference type="Proteomes" id="UP000887574"/>
    </source>
</evidence>
<keyword evidence="9" id="KW-1185">Reference proteome</keyword>
<dbReference type="AlphaFoldDB" id="A0A915D2T1"/>
<evidence type="ECO:0000256" key="7">
    <source>
        <dbReference type="ARBA" id="ARBA00023136"/>
    </source>
</evidence>
<evidence type="ECO:0000256" key="5">
    <source>
        <dbReference type="ARBA" id="ARBA00022692"/>
    </source>
</evidence>
<evidence type="ECO:0000256" key="1">
    <source>
        <dbReference type="ARBA" id="ARBA00004167"/>
    </source>
</evidence>
<keyword evidence="6 8" id="KW-1133">Transmembrane helix</keyword>
<protein>
    <recommendedName>
        <fullName evidence="8">Glycosyltransferase family 92 protein</fullName>
        <ecNumber evidence="8">2.4.1.-</ecNumber>
    </recommendedName>
</protein>
<evidence type="ECO:0000256" key="6">
    <source>
        <dbReference type="ARBA" id="ARBA00022989"/>
    </source>
</evidence>
<name>A0A915D2T1_9BILA</name>
<evidence type="ECO:0000256" key="2">
    <source>
        <dbReference type="ARBA" id="ARBA00007647"/>
    </source>
</evidence>
<dbReference type="GO" id="GO:0016020">
    <property type="term" value="C:membrane"/>
    <property type="evidence" value="ECO:0007669"/>
    <property type="project" value="UniProtKB-SubCell"/>
</dbReference>
<keyword evidence="3 8" id="KW-0328">Glycosyltransferase</keyword>
<keyword evidence="5 8" id="KW-0812">Transmembrane</keyword>
<dbReference type="EC" id="2.4.1.-" evidence="8"/>
<evidence type="ECO:0000256" key="8">
    <source>
        <dbReference type="RuleBase" id="RU366017"/>
    </source>
</evidence>
<evidence type="ECO:0000256" key="4">
    <source>
        <dbReference type="ARBA" id="ARBA00022679"/>
    </source>
</evidence>
<accession>A0A915D2T1</accession>
<dbReference type="WBParaSite" id="jg15316">
    <property type="protein sequence ID" value="jg15316"/>
    <property type="gene ID" value="jg15316"/>
</dbReference>
<sequence>MFCHLTRRSICLQRSRFPFPCIPTSLLVPSSVTRIAGFVFRLTLFMAGLVVGFSLYHRTTNMWALKNLGDSLLVKSIGRRPIVIGAFHRPSDEQNVAGAYAVMLQFVGDTRQSHELYCISEDRSTDGQKLFSTAHIQRIHRGKRAANDICSWSGHLAECAIASKNVKQISLSTNPKGIEAESIKVELEDPLSFGPQKLPLVVCIAPMYIYTDWQILITGMEIGKVLLRDWPKWPVLSDVNPNGLVLSRGIEESHVNCLHFVKPFAEMVVFTDIDDMLMPLDPRDLHPTVNVEILKSLFNQHPNAGSLLFEHRDVQFALPEEGTTENTLFNFNFDFLKKTQWKTTCKVWRMKTRVVVNASRVDTVNMHETGIHRFGYVQTRVPCRQAHFYHLRHSYKNIALNEWPIDTSKLVGMLTDQWNTRVKTEFNDTVIRKSLVKSSTESFEDFDKCMGSINEEHWSLKVSRCLTPHVCYSKLARNMGCVAMLGEYEFSHSKGDYITVLRQSKLVESEPNCEAPLPKYFNGNHYYMP</sequence>
<dbReference type="Proteomes" id="UP000887574">
    <property type="component" value="Unplaced"/>
</dbReference>
<dbReference type="InterPro" id="IPR052012">
    <property type="entry name" value="GTase_92"/>
</dbReference>
<organism evidence="9 10">
    <name type="scientific">Ditylenchus dipsaci</name>
    <dbReference type="NCBI Taxonomy" id="166011"/>
    <lineage>
        <taxon>Eukaryota</taxon>
        <taxon>Metazoa</taxon>
        <taxon>Ecdysozoa</taxon>
        <taxon>Nematoda</taxon>
        <taxon>Chromadorea</taxon>
        <taxon>Rhabditida</taxon>
        <taxon>Tylenchina</taxon>
        <taxon>Tylenchomorpha</taxon>
        <taxon>Sphaerularioidea</taxon>
        <taxon>Anguinidae</taxon>
        <taxon>Anguininae</taxon>
        <taxon>Ditylenchus</taxon>
    </lineage>
</organism>
<comment type="subcellular location">
    <subcellularLocation>
        <location evidence="1">Membrane</location>
        <topology evidence="1">Single-pass membrane protein</topology>
    </subcellularLocation>
</comment>
<evidence type="ECO:0000256" key="3">
    <source>
        <dbReference type="ARBA" id="ARBA00022676"/>
    </source>
</evidence>
<dbReference type="PANTHER" id="PTHR21645">
    <property type="entry name" value="GLYCOSYLTRANSFERASE FAMILY 92 PROTEIN"/>
    <property type="match status" value="1"/>
</dbReference>
<reference evidence="10" key="1">
    <citation type="submission" date="2022-11" db="UniProtKB">
        <authorList>
            <consortium name="WormBaseParasite"/>
        </authorList>
    </citation>
    <scope>IDENTIFICATION</scope>
</reference>
<comment type="similarity">
    <text evidence="2 8">Belongs to the glycosyltransferase 92 family.</text>
</comment>
<dbReference type="GO" id="GO:0016757">
    <property type="term" value="F:glycosyltransferase activity"/>
    <property type="evidence" value="ECO:0007669"/>
    <property type="project" value="UniProtKB-UniRule"/>
</dbReference>
<dbReference type="Pfam" id="PF01697">
    <property type="entry name" value="Glyco_transf_92"/>
    <property type="match status" value="1"/>
</dbReference>
<proteinExistence type="inferred from homology"/>
<feature type="transmembrane region" description="Helical" evidence="8">
    <location>
        <begin position="35"/>
        <end position="56"/>
    </location>
</feature>
<keyword evidence="4 8" id="KW-0808">Transferase</keyword>
<dbReference type="PANTHER" id="PTHR21645:SF22">
    <property type="entry name" value="GLYCOSYLTRANSFERASE FAMILY 92 PROTEIN"/>
    <property type="match status" value="1"/>
</dbReference>
<evidence type="ECO:0000313" key="10">
    <source>
        <dbReference type="WBParaSite" id="jg15316"/>
    </source>
</evidence>